<protein>
    <recommendedName>
        <fullName evidence="1">Reverse transcriptase domain-containing protein</fullName>
    </recommendedName>
</protein>
<reference evidence="2" key="1">
    <citation type="journal article" date="2022" name="bioRxiv">
        <title>Sequencing and chromosome-scale assembly of the giantPleurodeles waltlgenome.</title>
        <authorList>
            <person name="Brown T."/>
            <person name="Elewa A."/>
            <person name="Iarovenko S."/>
            <person name="Subramanian E."/>
            <person name="Araus A.J."/>
            <person name="Petzold A."/>
            <person name="Susuki M."/>
            <person name="Suzuki K.-i.T."/>
            <person name="Hayashi T."/>
            <person name="Toyoda A."/>
            <person name="Oliveira C."/>
            <person name="Osipova E."/>
            <person name="Leigh N.D."/>
            <person name="Simon A."/>
            <person name="Yun M.H."/>
        </authorList>
    </citation>
    <scope>NUCLEOTIDE SEQUENCE</scope>
    <source>
        <strain evidence="2">20211129_DDA</strain>
        <tissue evidence="2">Liver</tissue>
    </source>
</reference>
<evidence type="ECO:0000313" key="3">
    <source>
        <dbReference type="Proteomes" id="UP001066276"/>
    </source>
</evidence>
<name>A0AAV7SH29_PLEWA</name>
<dbReference type="EMBL" id="JANPWB010000008">
    <property type="protein sequence ID" value="KAJ1163352.1"/>
    <property type="molecule type" value="Genomic_DNA"/>
</dbReference>
<gene>
    <name evidence="2" type="ORF">NDU88_003811</name>
</gene>
<keyword evidence="3" id="KW-1185">Reference proteome</keyword>
<dbReference type="PANTHER" id="PTHR19446">
    <property type="entry name" value="REVERSE TRANSCRIPTASES"/>
    <property type="match status" value="1"/>
</dbReference>
<dbReference type="Proteomes" id="UP001066276">
    <property type="component" value="Chromosome 4_2"/>
</dbReference>
<comment type="caution">
    <text evidence="2">The sequence shown here is derived from an EMBL/GenBank/DDBJ whole genome shotgun (WGS) entry which is preliminary data.</text>
</comment>
<accession>A0AAV7SH29</accession>
<sequence length="163" mass="18193">MANIVVFLKKWKAPQNPASYRPITLINSDAKLYSKILAARLSLVIRKLVTPQQHGFVPGRDTAEHIQRLIALFDATGVAEEPMAVALLDAEKAFDQVRDFLSRKTGGSQGFKSNQLLEHILGESNLTIKVIYSLLMAEQLDDLEKHSERWSGKLADGSVNFFN</sequence>
<evidence type="ECO:0000313" key="2">
    <source>
        <dbReference type="EMBL" id="KAJ1163352.1"/>
    </source>
</evidence>
<feature type="domain" description="Reverse transcriptase" evidence="1">
    <location>
        <begin position="17"/>
        <end position="98"/>
    </location>
</feature>
<dbReference type="InterPro" id="IPR000477">
    <property type="entry name" value="RT_dom"/>
</dbReference>
<dbReference type="Pfam" id="PF00078">
    <property type="entry name" value="RVT_1"/>
    <property type="match status" value="1"/>
</dbReference>
<dbReference type="AlphaFoldDB" id="A0AAV7SH29"/>
<proteinExistence type="predicted"/>
<organism evidence="2 3">
    <name type="scientific">Pleurodeles waltl</name>
    <name type="common">Iberian ribbed newt</name>
    <dbReference type="NCBI Taxonomy" id="8319"/>
    <lineage>
        <taxon>Eukaryota</taxon>
        <taxon>Metazoa</taxon>
        <taxon>Chordata</taxon>
        <taxon>Craniata</taxon>
        <taxon>Vertebrata</taxon>
        <taxon>Euteleostomi</taxon>
        <taxon>Amphibia</taxon>
        <taxon>Batrachia</taxon>
        <taxon>Caudata</taxon>
        <taxon>Salamandroidea</taxon>
        <taxon>Salamandridae</taxon>
        <taxon>Pleurodelinae</taxon>
        <taxon>Pleurodeles</taxon>
    </lineage>
</organism>
<evidence type="ECO:0000259" key="1">
    <source>
        <dbReference type="Pfam" id="PF00078"/>
    </source>
</evidence>